<dbReference type="InterPro" id="IPR008969">
    <property type="entry name" value="CarboxyPept-like_regulatory"/>
</dbReference>
<sequence>MRLTTVLLIASLVQVSAATFGQNITLNEQNVSLESLFKKIRKQSGYNFYFDGRVVTPELKGSIKVTNVSIEEALKDVMAGHPLSYEIKDKLVIIKRKETSILESLISRFQEIDVTGKVTDESGAPLAGANIKIKGTSRSTVADAEGKFTLKSVADDAILEVSFIGYESKELKAAGVLNISLKMGTAKLEEVAVLSTGYQTLPKERATGSFVQLGEKELERNVGSDIYSRLRGITPGLLIDQRNTEGKTYLNIRGTNTIFANDQPLIVVDNFPYNGDISTINPNDIQDITILRDAAAASIWGVRAGNGVIVINTKKGKTNSPLNMHFNSNVTVGEKPDLFYQPLISVDDMINVQKSLFQKGYYDPRINSDLNLALSPVVAILNRQRKGEITEQQANSQIDALRGHDVRSDLEKYFYQKPVTQQYALNFSGGAERHTYFVSAGYDKNLLSKVGNDGDRLSLNMSNTFKITSNLSLDARLVYTKSNSVIKNNESDFSFSLDRYTRLTDDNGNPVAIPFNYTPEFQQLMLSRGLLDWTYNPIQELGRQSNTIGQDNLTAAFGASYKIFDGLRADLKYQYELQSSDIVKLFQEDSYITRDLVNKYSVIIGNIVTKRNIPLGGIRDASQNELTGHNGRFQLNFDKIYRNKHRINSLGGFEIRETSAIGYSSRQYGYNEQHGSFIPVDFVGLYALYPNSGFGNIPNVYGMSGTVDRYRSYFANMAYTFNNKYTLSASGRIDQSNLFGVRSNQRSAPLWSAGLKWNVKEDLFKNDRLISAFDFRATYGYNGNVDQNTTAFTTARFAQTSFSQSFAARIINPPNPDLRWEKTATTNLGLDFGIFADRVTGKIEYYSKKGIDLIGNGPLDPTLGFPVFRGNIANMKGKGWDFELNTINTEGMVKWETSLFLSQITDKVTEYKLDPIITYILSDASISHNSNFYAPVVGRPLFGMYSRPYAGLNPATGSPQFLYQGKAVDYKDIMGLGLEYLTYHGRATPEILGGFRNTIEFKRISLSLNLLYRGGYYFRERSINYNQLYLNYTGHADYAKRWRQPGDELITNVPSEIYPSDANRDGYYATSSVLVKKADNIRLQDIRISYDLPQNILSRAKLKQIQLYGFVNNVGILWKAADTPIDPDSPGSNQQRTFAFGASVKF</sequence>
<evidence type="ECO:0000313" key="15">
    <source>
        <dbReference type="Proteomes" id="UP000199666"/>
    </source>
</evidence>
<dbReference type="InterPro" id="IPR023996">
    <property type="entry name" value="TonB-dep_OMP_SusC/RagA"/>
</dbReference>
<dbReference type="InterPro" id="IPR039426">
    <property type="entry name" value="TonB-dep_rcpt-like"/>
</dbReference>
<evidence type="ECO:0000256" key="10">
    <source>
        <dbReference type="PROSITE-ProRule" id="PRU01360"/>
    </source>
</evidence>
<evidence type="ECO:0000256" key="11">
    <source>
        <dbReference type="RuleBase" id="RU003357"/>
    </source>
</evidence>
<comment type="subcellular location">
    <subcellularLocation>
        <location evidence="1 10">Cell outer membrane</location>
        <topology evidence="1 10">Multi-pass membrane protein</topology>
    </subcellularLocation>
</comment>
<accession>A0A1I2VEY8</accession>
<dbReference type="EMBL" id="FOPP01000003">
    <property type="protein sequence ID" value="SFG87905.1"/>
    <property type="molecule type" value="Genomic_DNA"/>
</dbReference>
<name>A0A1I2VEY8_9SPHI</name>
<protein>
    <submittedName>
        <fullName evidence="14">TonB-linked outer membrane protein, SusC/RagA family</fullName>
    </submittedName>
</protein>
<keyword evidence="5 10" id="KW-0812">Transmembrane</keyword>
<keyword evidence="4" id="KW-0406">Ion transport</keyword>
<keyword evidence="8 10" id="KW-0472">Membrane</keyword>
<keyword evidence="9 10" id="KW-0998">Cell outer membrane</keyword>
<dbReference type="GO" id="GO:0009279">
    <property type="term" value="C:cell outer membrane"/>
    <property type="evidence" value="ECO:0007669"/>
    <property type="project" value="UniProtKB-SubCell"/>
</dbReference>
<keyword evidence="15" id="KW-1185">Reference proteome</keyword>
<evidence type="ECO:0000256" key="3">
    <source>
        <dbReference type="ARBA" id="ARBA00022452"/>
    </source>
</evidence>
<proteinExistence type="inferred from homology"/>
<dbReference type="PROSITE" id="PS52016">
    <property type="entry name" value="TONB_DEPENDENT_REC_3"/>
    <property type="match status" value="1"/>
</dbReference>
<evidence type="ECO:0000256" key="6">
    <source>
        <dbReference type="ARBA" id="ARBA00023004"/>
    </source>
</evidence>
<evidence type="ECO:0000259" key="13">
    <source>
        <dbReference type="SMART" id="SM00965"/>
    </source>
</evidence>
<keyword evidence="3 10" id="KW-1134">Transmembrane beta strand</keyword>
<dbReference type="SUPFAM" id="SSF49464">
    <property type="entry name" value="Carboxypeptidase regulatory domain-like"/>
    <property type="match status" value="1"/>
</dbReference>
<dbReference type="Pfam" id="PF07715">
    <property type="entry name" value="Plug"/>
    <property type="match status" value="1"/>
</dbReference>
<dbReference type="SMART" id="SM00965">
    <property type="entry name" value="STN"/>
    <property type="match status" value="1"/>
</dbReference>
<keyword evidence="6" id="KW-0408">Iron</keyword>
<keyword evidence="4" id="KW-0410">Iron transport</keyword>
<organism evidence="14 15">
    <name type="scientific">Pedobacter insulae</name>
    <dbReference type="NCBI Taxonomy" id="414048"/>
    <lineage>
        <taxon>Bacteria</taxon>
        <taxon>Pseudomonadati</taxon>
        <taxon>Bacteroidota</taxon>
        <taxon>Sphingobacteriia</taxon>
        <taxon>Sphingobacteriales</taxon>
        <taxon>Sphingobacteriaceae</taxon>
        <taxon>Pedobacter</taxon>
    </lineage>
</organism>
<dbReference type="InterPro" id="IPR012910">
    <property type="entry name" value="Plug_dom"/>
</dbReference>
<dbReference type="Pfam" id="PF00593">
    <property type="entry name" value="TonB_dep_Rec_b-barrel"/>
    <property type="match status" value="1"/>
</dbReference>
<evidence type="ECO:0000256" key="1">
    <source>
        <dbReference type="ARBA" id="ARBA00004571"/>
    </source>
</evidence>
<feature type="domain" description="Secretin/TonB short N-terminal" evidence="13">
    <location>
        <begin position="46"/>
        <end position="97"/>
    </location>
</feature>
<feature type="chain" id="PRO_5011767463" evidence="12">
    <location>
        <begin position="18"/>
        <end position="1146"/>
    </location>
</feature>
<keyword evidence="12" id="KW-0732">Signal</keyword>
<dbReference type="Pfam" id="PF13715">
    <property type="entry name" value="CarbopepD_reg_2"/>
    <property type="match status" value="1"/>
</dbReference>
<keyword evidence="7 11" id="KW-0798">TonB box</keyword>
<evidence type="ECO:0000256" key="12">
    <source>
        <dbReference type="SAM" id="SignalP"/>
    </source>
</evidence>
<dbReference type="InterPro" id="IPR036942">
    <property type="entry name" value="Beta-barrel_TonB_sf"/>
</dbReference>
<reference evidence="14 15" key="1">
    <citation type="submission" date="2016-10" db="EMBL/GenBank/DDBJ databases">
        <authorList>
            <person name="de Groot N.N."/>
        </authorList>
    </citation>
    <scope>NUCLEOTIDE SEQUENCE [LARGE SCALE GENOMIC DNA]</scope>
    <source>
        <strain evidence="14 15">DSM 18684</strain>
    </source>
</reference>
<dbReference type="Gene3D" id="2.170.130.10">
    <property type="entry name" value="TonB-dependent receptor, plug domain"/>
    <property type="match status" value="1"/>
</dbReference>
<feature type="signal peptide" evidence="12">
    <location>
        <begin position="1"/>
        <end position="17"/>
    </location>
</feature>
<dbReference type="SUPFAM" id="SSF56935">
    <property type="entry name" value="Porins"/>
    <property type="match status" value="1"/>
</dbReference>
<evidence type="ECO:0000256" key="9">
    <source>
        <dbReference type="ARBA" id="ARBA00023237"/>
    </source>
</evidence>
<dbReference type="InterPro" id="IPR023997">
    <property type="entry name" value="TonB-dep_OMP_SusC/RagA_CS"/>
</dbReference>
<dbReference type="Proteomes" id="UP000199666">
    <property type="component" value="Unassembled WGS sequence"/>
</dbReference>
<dbReference type="InterPro" id="IPR000531">
    <property type="entry name" value="Beta-barrel_TonB"/>
</dbReference>
<dbReference type="InterPro" id="IPR037066">
    <property type="entry name" value="Plug_dom_sf"/>
</dbReference>
<dbReference type="Gene3D" id="2.40.170.20">
    <property type="entry name" value="TonB-dependent receptor, beta-barrel domain"/>
    <property type="match status" value="1"/>
</dbReference>
<dbReference type="Gene3D" id="2.60.40.1120">
    <property type="entry name" value="Carboxypeptidase-like, regulatory domain"/>
    <property type="match status" value="1"/>
</dbReference>
<evidence type="ECO:0000313" key="14">
    <source>
        <dbReference type="EMBL" id="SFG87905.1"/>
    </source>
</evidence>
<gene>
    <name evidence="14" type="ORF">SAMN04489864_1037</name>
</gene>
<evidence type="ECO:0000256" key="4">
    <source>
        <dbReference type="ARBA" id="ARBA00022496"/>
    </source>
</evidence>
<evidence type="ECO:0000256" key="5">
    <source>
        <dbReference type="ARBA" id="ARBA00022692"/>
    </source>
</evidence>
<keyword evidence="2 10" id="KW-0813">Transport</keyword>
<dbReference type="AlphaFoldDB" id="A0A1I2VEY8"/>
<evidence type="ECO:0000256" key="7">
    <source>
        <dbReference type="ARBA" id="ARBA00023077"/>
    </source>
</evidence>
<evidence type="ECO:0000256" key="2">
    <source>
        <dbReference type="ARBA" id="ARBA00022448"/>
    </source>
</evidence>
<dbReference type="STRING" id="414048.SAMN04489864_1037"/>
<dbReference type="NCBIfam" id="TIGR04056">
    <property type="entry name" value="OMP_RagA_SusC"/>
    <property type="match status" value="1"/>
</dbReference>
<dbReference type="InterPro" id="IPR011662">
    <property type="entry name" value="Secretin/TonB_short_N"/>
</dbReference>
<evidence type="ECO:0000256" key="8">
    <source>
        <dbReference type="ARBA" id="ARBA00023136"/>
    </source>
</evidence>
<comment type="similarity">
    <text evidence="10 11">Belongs to the TonB-dependent receptor family.</text>
</comment>
<dbReference type="GO" id="GO:0006826">
    <property type="term" value="P:iron ion transport"/>
    <property type="evidence" value="ECO:0007669"/>
    <property type="project" value="UniProtKB-KW"/>
</dbReference>
<dbReference type="NCBIfam" id="TIGR04057">
    <property type="entry name" value="SusC_RagA_signa"/>
    <property type="match status" value="1"/>
</dbReference>